<evidence type="ECO:0000256" key="4">
    <source>
        <dbReference type="ARBA" id="ARBA00022692"/>
    </source>
</evidence>
<evidence type="ECO:0000256" key="1">
    <source>
        <dbReference type="ARBA" id="ARBA00004337"/>
    </source>
</evidence>
<comment type="caution">
    <text evidence="11">The sequence shown here is derived from an EMBL/GenBank/DDBJ whole genome shotgun (WGS) entry which is preliminary data.</text>
</comment>
<name>A0A9Q1JGY6_9CARY</name>
<evidence type="ECO:0000313" key="11">
    <source>
        <dbReference type="EMBL" id="KAJ8422089.1"/>
    </source>
</evidence>
<dbReference type="GO" id="GO:0010008">
    <property type="term" value="C:endosome membrane"/>
    <property type="evidence" value="ECO:0007669"/>
    <property type="project" value="UniProtKB-SubCell"/>
</dbReference>
<evidence type="ECO:0000256" key="8">
    <source>
        <dbReference type="ARBA" id="ARBA00023034"/>
    </source>
</evidence>
<keyword evidence="7 10" id="KW-1133">Transmembrane helix</keyword>
<evidence type="ECO:0000256" key="10">
    <source>
        <dbReference type="RuleBase" id="RU363079"/>
    </source>
</evidence>
<dbReference type="GO" id="GO:0000139">
    <property type="term" value="C:Golgi membrane"/>
    <property type="evidence" value="ECO:0007669"/>
    <property type="project" value="UniProtKB-SubCell"/>
</dbReference>
<keyword evidence="6" id="KW-0967">Endosome</keyword>
<dbReference type="OrthoDB" id="1666796at2759"/>
<feature type="transmembrane region" description="Helical" evidence="10">
    <location>
        <begin position="488"/>
        <end position="512"/>
    </location>
</feature>
<dbReference type="InterPro" id="IPR004240">
    <property type="entry name" value="EMP70"/>
</dbReference>
<keyword evidence="5" id="KW-0732">Signal</keyword>
<feature type="transmembrane region" description="Helical" evidence="10">
    <location>
        <begin position="398"/>
        <end position="422"/>
    </location>
</feature>
<evidence type="ECO:0000256" key="2">
    <source>
        <dbReference type="ARBA" id="ARBA00004653"/>
    </source>
</evidence>
<dbReference type="GO" id="GO:0072657">
    <property type="term" value="P:protein localization to membrane"/>
    <property type="evidence" value="ECO:0007669"/>
    <property type="project" value="TreeGrafter"/>
</dbReference>
<feature type="transmembrane region" description="Helical" evidence="10">
    <location>
        <begin position="455"/>
        <end position="476"/>
    </location>
</feature>
<evidence type="ECO:0000256" key="6">
    <source>
        <dbReference type="ARBA" id="ARBA00022753"/>
    </source>
</evidence>
<dbReference type="Pfam" id="PF02990">
    <property type="entry name" value="EMP70"/>
    <property type="match status" value="1"/>
</dbReference>
<proteinExistence type="inferred from homology"/>
<organism evidence="11 12">
    <name type="scientific">Carnegiea gigantea</name>
    <dbReference type="NCBI Taxonomy" id="171969"/>
    <lineage>
        <taxon>Eukaryota</taxon>
        <taxon>Viridiplantae</taxon>
        <taxon>Streptophyta</taxon>
        <taxon>Embryophyta</taxon>
        <taxon>Tracheophyta</taxon>
        <taxon>Spermatophyta</taxon>
        <taxon>Magnoliopsida</taxon>
        <taxon>eudicotyledons</taxon>
        <taxon>Gunneridae</taxon>
        <taxon>Pentapetalae</taxon>
        <taxon>Caryophyllales</taxon>
        <taxon>Cactineae</taxon>
        <taxon>Cactaceae</taxon>
        <taxon>Cactoideae</taxon>
        <taxon>Echinocereeae</taxon>
        <taxon>Carnegiea</taxon>
    </lineage>
</organism>
<feature type="transmembrane region" description="Helical" evidence="10">
    <location>
        <begin position="7"/>
        <end position="25"/>
    </location>
</feature>
<sequence length="593" mass="67969">MSRIPVFLLITTIISIAALFNFWVFPISSSPINHRYNVGDQVPLFVNKVGPLNNPSETYEYFDLPFCPPDKLIRRRESLGEVINGDRLTNTRYDIKFQENKVAEIVCTKTLGREEVVRFRNAIQRDSYFQMYYDDLPFWGFIGKVEGESLIPDLERPRSYLFTHVEFTVLYNGNHVIEVHAFSDPNHVVDITEDAEVNVQFTYSATWNATSEQFADRMNRYSRPSSLLPIQHLHWFSVINSIAIVMLSVGLLVILYWWNNRSDLRKYSAGEEDDTEVGWTCIDGDVFRCPPFLSLFCAILGCGTQIFLMACGLFVLTSLGLLEHYFHANLWTAVIFMYTMTSVIAGYTAASFHCQFSEAGWEKSVFLTGVLFTGPVFFVTSILNTVAISYGAMAALPFGTIIVMLLIYAFITIPFLALGGILGHRYSPRNSVPYSKRCFREIPPLNWYAKIHSQMFLGGLLPFSGILVELHLFYASLWSHKLFTLPSILFITFTILVLLTVILSIGLTYIQLSMEDSQWCWRPVMRGGSTAIFMFIYSVYFYSRSDMSGVMQLLFFLGYNVCICYAFFLMFGMISFYTSSMFIYRIYHAVKSE</sequence>
<feature type="transmembrane region" description="Helical" evidence="10">
    <location>
        <begin position="364"/>
        <end position="392"/>
    </location>
</feature>
<keyword evidence="12" id="KW-1185">Reference proteome</keyword>
<keyword evidence="9 10" id="KW-0472">Membrane</keyword>
<reference evidence="11" key="1">
    <citation type="submission" date="2022-04" db="EMBL/GenBank/DDBJ databases">
        <title>Carnegiea gigantea Genome sequencing and assembly v2.</title>
        <authorList>
            <person name="Copetti D."/>
            <person name="Sanderson M.J."/>
            <person name="Burquez A."/>
            <person name="Wojciechowski M.F."/>
        </authorList>
    </citation>
    <scope>NUCLEOTIDE SEQUENCE</scope>
    <source>
        <strain evidence="11">SGP5-SGP5p</strain>
        <tissue evidence="11">Aerial part</tissue>
    </source>
</reference>
<feature type="transmembrane region" description="Helical" evidence="10">
    <location>
        <begin position="554"/>
        <end position="577"/>
    </location>
</feature>
<feature type="transmembrane region" description="Helical" evidence="10">
    <location>
        <begin position="292"/>
        <end position="316"/>
    </location>
</feature>
<comment type="similarity">
    <text evidence="3 10">Belongs to the nonaspanin (TM9SF) (TC 9.A.2) family.</text>
</comment>
<dbReference type="PANTHER" id="PTHR10766:SF119">
    <property type="entry name" value="TRANSMEMBRANE 9 SUPERFAMILY MEMBER 5"/>
    <property type="match status" value="1"/>
</dbReference>
<gene>
    <name evidence="11" type="ORF">Cgig2_032298</name>
</gene>
<dbReference type="EMBL" id="JAKOGI010002395">
    <property type="protein sequence ID" value="KAJ8422089.1"/>
    <property type="molecule type" value="Genomic_DNA"/>
</dbReference>
<evidence type="ECO:0000256" key="3">
    <source>
        <dbReference type="ARBA" id="ARBA00005227"/>
    </source>
</evidence>
<accession>A0A9Q1JGY6</accession>
<comment type="subcellular location">
    <subcellularLocation>
        <location evidence="1">Endosome membrane</location>
        <topology evidence="1">Multi-pass membrane protein</topology>
    </subcellularLocation>
    <subcellularLocation>
        <location evidence="2">Golgi apparatus membrane</location>
        <topology evidence="2">Multi-pass membrane protein</topology>
    </subcellularLocation>
</comment>
<evidence type="ECO:0000313" key="12">
    <source>
        <dbReference type="Proteomes" id="UP001153076"/>
    </source>
</evidence>
<keyword evidence="8" id="KW-0333">Golgi apparatus</keyword>
<protein>
    <recommendedName>
        <fullName evidence="10">Transmembrane 9 superfamily member</fullName>
    </recommendedName>
</protein>
<evidence type="ECO:0000256" key="7">
    <source>
        <dbReference type="ARBA" id="ARBA00022989"/>
    </source>
</evidence>
<dbReference type="Proteomes" id="UP001153076">
    <property type="component" value="Unassembled WGS sequence"/>
</dbReference>
<keyword evidence="4 10" id="KW-0812">Transmembrane</keyword>
<feature type="transmembrane region" description="Helical" evidence="10">
    <location>
        <begin position="524"/>
        <end position="542"/>
    </location>
</feature>
<evidence type="ECO:0000256" key="5">
    <source>
        <dbReference type="ARBA" id="ARBA00022729"/>
    </source>
</evidence>
<dbReference type="AlphaFoldDB" id="A0A9Q1JGY6"/>
<evidence type="ECO:0000256" key="9">
    <source>
        <dbReference type="ARBA" id="ARBA00023136"/>
    </source>
</evidence>
<feature type="transmembrane region" description="Helical" evidence="10">
    <location>
        <begin position="328"/>
        <end position="352"/>
    </location>
</feature>
<feature type="transmembrane region" description="Helical" evidence="10">
    <location>
        <begin position="233"/>
        <end position="258"/>
    </location>
</feature>
<dbReference type="PANTHER" id="PTHR10766">
    <property type="entry name" value="TRANSMEMBRANE 9 SUPERFAMILY PROTEIN"/>
    <property type="match status" value="1"/>
</dbReference>